<gene>
    <name evidence="3" type="ORF">CDAUBV1_LOCUS9867</name>
</gene>
<dbReference type="Pfam" id="PF13516">
    <property type="entry name" value="LRR_6"/>
    <property type="match status" value="2"/>
</dbReference>
<evidence type="ECO:0000313" key="3">
    <source>
        <dbReference type="EMBL" id="CAL5135751.1"/>
    </source>
</evidence>
<dbReference type="PANTHER" id="PTHR46984:SF1">
    <property type="entry name" value="LEUCINE-RICH REPEAT-CONTAINING PROTEIN 71"/>
    <property type="match status" value="1"/>
</dbReference>
<dbReference type="Proteomes" id="UP001497525">
    <property type="component" value="Unassembled WGS sequence"/>
</dbReference>
<dbReference type="InterPro" id="IPR001611">
    <property type="entry name" value="Leu-rich_rpt"/>
</dbReference>
<sequence>MNTGWLIGDRIFSVLLDCLSAATKLHTVNFWRVGLSSAQITQLASFLSINNTIRQLTIDANEKLDDSCLAQLIDDSINLTKLQLRYCCLGPAEAKHIAMRLGITTSANSKLLSLDLSGNQLGDKGTIYLAEALRTNRTLLTLSLSNNNIGDIGAGALATVLSQFFLTHDEIVQRRLLISEMFLSENASQKQEQEQKEEKVATKGKKTENSPPKKGVEDSEFDGSRIDLSESDDSSANPNGSKTAPKGKPGRTSRNAKQVADQVPIDGSPDLAQNVHPFLEKPEYVEPYGLRVTGNFVVAFLNLSRNKISCSGLEKLLSTVKFQVELLNSGTKVNGTGLMKLLLRGNQFDETCKEMRSLMDVIMLRDPFAKGPLTADGEIPPAEPQLSC</sequence>
<dbReference type="InterPro" id="IPR032675">
    <property type="entry name" value="LRR_dom_sf"/>
</dbReference>
<dbReference type="Gene3D" id="3.80.10.10">
    <property type="entry name" value="Ribonuclease Inhibitor"/>
    <property type="match status" value="1"/>
</dbReference>
<proteinExistence type="predicted"/>
<reference evidence="3" key="1">
    <citation type="submission" date="2024-06" db="EMBL/GenBank/DDBJ databases">
        <authorList>
            <person name="Liu X."/>
            <person name="Lenzi L."/>
            <person name="Haldenby T S."/>
            <person name="Uol C."/>
        </authorList>
    </citation>
    <scope>NUCLEOTIDE SEQUENCE</scope>
</reference>
<feature type="region of interest" description="Disordered" evidence="1">
    <location>
        <begin position="186"/>
        <end position="273"/>
    </location>
</feature>
<dbReference type="AlphaFoldDB" id="A0AAV2THG6"/>
<feature type="compositionally biased region" description="Basic and acidic residues" evidence="1">
    <location>
        <begin position="214"/>
        <end position="228"/>
    </location>
</feature>
<dbReference type="EMBL" id="CAXLJL010000268">
    <property type="protein sequence ID" value="CAL5135751.1"/>
    <property type="molecule type" value="Genomic_DNA"/>
</dbReference>
<evidence type="ECO:0000313" key="4">
    <source>
        <dbReference type="Proteomes" id="UP001497525"/>
    </source>
</evidence>
<evidence type="ECO:0000256" key="2">
    <source>
        <dbReference type="SAM" id="SignalP"/>
    </source>
</evidence>
<feature type="chain" id="PRO_5043640570" description="Leucine-rich repeat-containing protein 71" evidence="2">
    <location>
        <begin position="22"/>
        <end position="388"/>
    </location>
</feature>
<feature type="compositionally biased region" description="Basic and acidic residues" evidence="1">
    <location>
        <begin position="191"/>
        <end position="208"/>
    </location>
</feature>
<keyword evidence="2" id="KW-0732">Signal</keyword>
<name>A0AAV2THG6_CALDB</name>
<feature type="signal peptide" evidence="2">
    <location>
        <begin position="1"/>
        <end position="21"/>
    </location>
</feature>
<dbReference type="PANTHER" id="PTHR46984">
    <property type="entry name" value="LEUCINE-RICH REPEAT-CONTAINING PROTEIN 71"/>
    <property type="match status" value="1"/>
</dbReference>
<evidence type="ECO:0008006" key="5">
    <source>
        <dbReference type="Google" id="ProtNLM"/>
    </source>
</evidence>
<comment type="caution">
    <text evidence="3">The sequence shown here is derived from an EMBL/GenBank/DDBJ whole genome shotgun (WGS) entry which is preliminary data.</text>
</comment>
<organism evidence="3 4">
    <name type="scientific">Calicophoron daubneyi</name>
    <name type="common">Rumen fluke</name>
    <name type="synonym">Paramphistomum daubneyi</name>
    <dbReference type="NCBI Taxonomy" id="300641"/>
    <lineage>
        <taxon>Eukaryota</taxon>
        <taxon>Metazoa</taxon>
        <taxon>Spiralia</taxon>
        <taxon>Lophotrochozoa</taxon>
        <taxon>Platyhelminthes</taxon>
        <taxon>Trematoda</taxon>
        <taxon>Digenea</taxon>
        <taxon>Plagiorchiida</taxon>
        <taxon>Pronocephalata</taxon>
        <taxon>Paramphistomoidea</taxon>
        <taxon>Paramphistomidae</taxon>
        <taxon>Calicophoron</taxon>
    </lineage>
</organism>
<dbReference type="InterPro" id="IPR053040">
    <property type="entry name" value="LRR-containing_protein_71"/>
</dbReference>
<accession>A0AAV2THG6</accession>
<dbReference type="SMART" id="SM00368">
    <property type="entry name" value="LRR_RI"/>
    <property type="match status" value="4"/>
</dbReference>
<dbReference type="SUPFAM" id="SSF52047">
    <property type="entry name" value="RNI-like"/>
    <property type="match status" value="1"/>
</dbReference>
<evidence type="ECO:0000256" key="1">
    <source>
        <dbReference type="SAM" id="MobiDB-lite"/>
    </source>
</evidence>
<protein>
    <recommendedName>
        <fullName evidence="5">Leucine-rich repeat-containing protein 71</fullName>
    </recommendedName>
</protein>